<name>A0A7C5DGT1_UNCW3</name>
<proteinExistence type="predicted"/>
<organism evidence="1">
    <name type="scientific">candidate division WOR-3 bacterium</name>
    <dbReference type="NCBI Taxonomy" id="2052148"/>
    <lineage>
        <taxon>Bacteria</taxon>
        <taxon>Bacteria division WOR-3</taxon>
    </lineage>
</organism>
<evidence type="ECO:0000313" key="1">
    <source>
        <dbReference type="EMBL" id="HHE04723.1"/>
    </source>
</evidence>
<dbReference type="AlphaFoldDB" id="A0A7C5DGT1"/>
<accession>A0A7C5DGT1</accession>
<comment type="caution">
    <text evidence="1">The sequence shown here is derived from an EMBL/GenBank/DDBJ whole genome shotgun (WGS) entry which is preliminary data.</text>
</comment>
<dbReference type="EMBL" id="DRTB01000107">
    <property type="protein sequence ID" value="HHE04723.1"/>
    <property type="molecule type" value="Genomic_DNA"/>
</dbReference>
<feature type="non-terminal residue" evidence="1">
    <location>
        <position position="64"/>
    </location>
</feature>
<protein>
    <submittedName>
        <fullName evidence="1">Uncharacterized protein</fullName>
    </submittedName>
</protein>
<reference evidence="1" key="1">
    <citation type="journal article" date="2020" name="mSystems">
        <title>Genome- and Community-Level Interaction Insights into Carbon Utilization and Element Cycling Functions of Hydrothermarchaeota in Hydrothermal Sediment.</title>
        <authorList>
            <person name="Zhou Z."/>
            <person name="Liu Y."/>
            <person name="Xu W."/>
            <person name="Pan J."/>
            <person name="Luo Z.H."/>
            <person name="Li M."/>
        </authorList>
    </citation>
    <scope>NUCLEOTIDE SEQUENCE [LARGE SCALE GENOMIC DNA]</scope>
    <source>
        <strain evidence="1">HyVt-74</strain>
    </source>
</reference>
<sequence length="64" mass="7678">MRKAWFRRKMPKPIDIHSAWHLYRGIIFHNIWEGLYADENKKIEIPIYDTGAVLVAKYDFIEGD</sequence>
<dbReference type="Proteomes" id="UP000886110">
    <property type="component" value="Unassembled WGS sequence"/>
</dbReference>
<gene>
    <name evidence="1" type="ORF">ENL19_01515</name>
</gene>